<keyword evidence="2" id="KW-0812">Transmembrane</keyword>
<dbReference type="Proteomes" id="UP000215914">
    <property type="component" value="Chromosome 2"/>
</dbReference>
<reference evidence="9 11" key="1">
    <citation type="journal article" date="2017" name="Nature">
        <title>The sunflower genome provides insights into oil metabolism, flowering and Asterid evolution.</title>
        <authorList>
            <person name="Badouin H."/>
            <person name="Gouzy J."/>
            <person name="Grassa C.J."/>
            <person name="Murat F."/>
            <person name="Staton S.E."/>
            <person name="Cottret L."/>
            <person name="Lelandais-Briere C."/>
            <person name="Owens G.L."/>
            <person name="Carrere S."/>
            <person name="Mayjonade B."/>
            <person name="Legrand L."/>
            <person name="Gill N."/>
            <person name="Kane N.C."/>
            <person name="Bowers J.E."/>
            <person name="Hubner S."/>
            <person name="Bellec A."/>
            <person name="Berard A."/>
            <person name="Berges H."/>
            <person name="Blanchet N."/>
            <person name="Boniface M.C."/>
            <person name="Brunel D."/>
            <person name="Catrice O."/>
            <person name="Chaidir N."/>
            <person name="Claudel C."/>
            <person name="Donnadieu C."/>
            <person name="Faraut T."/>
            <person name="Fievet G."/>
            <person name="Helmstetter N."/>
            <person name="King M."/>
            <person name="Knapp S.J."/>
            <person name="Lai Z."/>
            <person name="Le Paslier M.C."/>
            <person name="Lippi Y."/>
            <person name="Lorenzon L."/>
            <person name="Mandel J.R."/>
            <person name="Marage G."/>
            <person name="Marchand G."/>
            <person name="Marquand E."/>
            <person name="Bret-Mestries E."/>
            <person name="Morien E."/>
            <person name="Nambeesan S."/>
            <person name="Nguyen T."/>
            <person name="Pegot-Espagnet P."/>
            <person name="Pouilly N."/>
            <person name="Raftis F."/>
            <person name="Sallet E."/>
            <person name="Schiex T."/>
            <person name="Thomas J."/>
            <person name="Vandecasteele C."/>
            <person name="Vares D."/>
            <person name="Vear F."/>
            <person name="Vautrin S."/>
            <person name="Crespi M."/>
            <person name="Mangin B."/>
            <person name="Burke J.M."/>
            <person name="Salse J."/>
            <person name="Munos S."/>
            <person name="Vincourt P."/>
            <person name="Rieseberg L.H."/>
            <person name="Langlade N.B."/>
        </authorList>
    </citation>
    <scope>NUCLEOTIDE SEQUENCE [LARGE SCALE GENOMIC DNA]</scope>
    <source>
        <strain evidence="11">cv. SF193</strain>
        <tissue evidence="9">Leaves</tissue>
    </source>
</reference>
<keyword evidence="7" id="KW-0325">Glycoprotein</keyword>
<dbReference type="InterPro" id="IPR032675">
    <property type="entry name" value="LRR_dom_sf"/>
</dbReference>
<organism evidence="10 11">
    <name type="scientific">Helianthus annuus</name>
    <name type="common">Common sunflower</name>
    <dbReference type="NCBI Taxonomy" id="4232"/>
    <lineage>
        <taxon>Eukaryota</taxon>
        <taxon>Viridiplantae</taxon>
        <taxon>Streptophyta</taxon>
        <taxon>Embryophyta</taxon>
        <taxon>Tracheophyta</taxon>
        <taxon>Spermatophyta</taxon>
        <taxon>Magnoliopsida</taxon>
        <taxon>eudicotyledons</taxon>
        <taxon>Gunneridae</taxon>
        <taxon>Pentapetalae</taxon>
        <taxon>asterids</taxon>
        <taxon>campanulids</taxon>
        <taxon>Asterales</taxon>
        <taxon>Asteraceae</taxon>
        <taxon>Asteroideae</taxon>
        <taxon>Heliantheae alliance</taxon>
        <taxon>Heliantheae</taxon>
        <taxon>Helianthus</taxon>
    </lineage>
</organism>
<keyword evidence="5" id="KW-1133">Transmembrane helix</keyword>
<evidence type="ECO:0000256" key="5">
    <source>
        <dbReference type="ARBA" id="ARBA00022989"/>
    </source>
</evidence>
<keyword evidence="3" id="KW-0732">Signal</keyword>
<dbReference type="PANTHER" id="PTHR48063">
    <property type="entry name" value="LRR RECEPTOR-LIKE KINASE"/>
    <property type="match status" value="1"/>
</dbReference>
<evidence type="ECO:0000256" key="2">
    <source>
        <dbReference type="ARBA" id="ARBA00022692"/>
    </source>
</evidence>
<evidence type="ECO:0000256" key="7">
    <source>
        <dbReference type="ARBA" id="ARBA00023180"/>
    </source>
</evidence>
<dbReference type="Gramene" id="mRNA:HanXRQr2_Chr02g0084491">
    <property type="protein sequence ID" value="CDS:HanXRQr2_Chr02g0084491.1"/>
    <property type="gene ID" value="HanXRQr2_Chr02g0084491"/>
</dbReference>
<keyword evidence="6" id="KW-0472">Membrane</keyword>
<comment type="subcellular location">
    <subcellularLocation>
        <location evidence="1">Membrane</location>
        <topology evidence="1">Single-pass type I membrane protein</topology>
    </subcellularLocation>
</comment>
<evidence type="ECO:0000313" key="9">
    <source>
        <dbReference type="EMBL" id="KAF5820052.1"/>
    </source>
</evidence>
<dbReference type="EC" id="2.7.11.1" evidence="9"/>
<dbReference type="InParanoid" id="A0A251VIR1"/>
<evidence type="ECO:0000256" key="6">
    <source>
        <dbReference type="ARBA" id="ARBA00023136"/>
    </source>
</evidence>
<evidence type="ECO:0000313" key="11">
    <source>
        <dbReference type="Proteomes" id="UP000215914"/>
    </source>
</evidence>
<name>A0A251VIR1_HELAN</name>
<keyword evidence="9" id="KW-0418">Kinase</keyword>
<keyword evidence="4" id="KW-0677">Repeat</keyword>
<dbReference type="GO" id="GO:0004674">
    <property type="term" value="F:protein serine/threonine kinase activity"/>
    <property type="evidence" value="ECO:0007669"/>
    <property type="project" value="UniProtKB-KW"/>
</dbReference>
<evidence type="ECO:0000256" key="1">
    <source>
        <dbReference type="ARBA" id="ARBA00004479"/>
    </source>
</evidence>
<protein>
    <submittedName>
        <fullName evidence="9">Non-specific serine/threonine protein kinase</fullName>
        <ecNumber evidence="9">2.7.11.1</ecNumber>
    </submittedName>
    <submittedName>
        <fullName evidence="10">Putative leucine-rich repeat domain, L domain-like protein</fullName>
    </submittedName>
</protein>
<dbReference type="Pfam" id="PF23598">
    <property type="entry name" value="LRR_14"/>
    <property type="match status" value="1"/>
</dbReference>
<dbReference type="AlphaFoldDB" id="A0A251VIR1"/>
<reference evidence="9" key="3">
    <citation type="submission" date="2020-06" db="EMBL/GenBank/DDBJ databases">
        <title>Helianthus annuus Genome sequencing and assembly Release 2.</title>
        <authorList>
            <person name="Gouzy J."/>
            <person name="Langlade N."/>
            <person name="Munos S."/>
        </authorList>
    </citation>
    <scope>NUCLEOTIDE SEQUENCE</scope>
    <source>
        <tissue evidence="9">Leaves</tissue>
    </source>
</reference>
<evidence type="ECO:0000313" key="10">
    <source>
        <dbReference type="EMBL" id="OTG35537.1"/>
    </source>
</evidence>
<dbReference type="InterPro" id="IPR055414">
    <property type="entry name" value="LRR_R13L4/SHOC2-like"/>
</dbReference>
<reference evidence="10" key="2">
    <citation type="submission" date="2017-02" db="EMBL/GenBank/DDBJ databases">
        <title>Sunflower complete genome.</title>
        <authorList>
            <person name="Langlade N."/>
            <person name="Munos S."/>
        </authorList>
    </citation>
    <scope>NUCLEOTIDE SEQUENCE [LARGE SCALE GENOMIC DNA]</scope>
    <source>
        <tissue evidence="10">Leaves</tissue>
    </source>
</reference>
<dbReference type="Gene3D" id="3.80.10.10">
    <property type="entry name" value="Ribonuclease Inhibitor"/>
    <property type="match status" value="1"/>
</dbReference>
<sequence length="143" mass="15946">MFIGSMTRLKYLDLSNNNFTGTVPMFIGSMTQLRYLYLGLNDFIGTIPSEFQNLTNLQELSLESLNGCTIENLDWLSHLEGLDMSSTSLGKVDNSVNEILSLKKLLYLSLDSGGLIVQIGVARATPQPRLRRVKIPLNSIFVM</sequence>
<dbReference type="EMBL" id="CM007891">
    <property type="protein sequence ID" value="OTG35537.1"/>
    <property type="molecule type" value="Genomic_DNA"/>
</dbReference>
<keyword evidence="9" id="KW-0808">Transferase</keyword>
<evidence type="ECO:0000256" key="3">
    <source>
        <dbReference type="ARBA" id="ARBA00022729"/>
    </source>
</evidence>
<dbReference type="GO" id="GO:0016020">
    <property type="term" value="C:membrane"/>
    <property type="evidence" value="ECO:0007669"/>
    <property type="project" value="UniProtKB-SubCell"/>
</dbReference>
<evidence type="ECO:0000259" key="8">
    <source>
        <dbReference type="Pfam" id="PF23598"/>
    </source>
</evidence>
<feature type="domain" description="Disease resistance R13L4/SHOC-2-like LRR" evidence="8">
    <location>
        <begin position="3"/>
        <end position="136"/>
    </location>
</feature>
<keyword evidence="11" id="KW-1185">Reference proteome</keyword>
<proteinExistence type="predicted"/>
<dbReference type="STRING" id="4232.A0A251VIR1"/>
<dbReference type="EMBL" id="MNCJ02000317">
    <property type="protein sequence ID" value="KAF5820052.1"/>
    <property type="molecule type" value="Genomic_DNA"/>
</dbReference>
<dbReference type="PANTHER" id="PTHR48063:SF103">
    <property type="entry name" value="LEUCINE-RICH RECEPTOR-LIKE KINASE FAMILY PROTEIN"/>
    <property type="match status" value="1"/>
</dbReference>
<keyword evidence="9" id="KW-0723">Serine/threonine-protein kinase</keyword>
<gene>
    <name evidence="10" type="ORF">HannXRQ_Chr02g0057821</name>
    <name evidence="9" type="ORF">HanXRQr2_Chr02g0084491</name>
</gene>
<dbReference type="InterPro" id="IPR046956">
    <property type="entry name" value="RLP23-like"/>
</dbReference>
<dbReference type="SUPFAM" id="SSF52058">
    <property type="entry name" value="L domain-like"/>
    <property type="match status" value="1"/>
</dbReference>
<evidence type="ECO:0000256" key="4">
    <source>
        <dbReference type="ARBA" id="ARBA00022737"/>
    </source>
</evidence>
<accession>A0A251VIR1</accession>